<dbReference type="Proteomes" id="UP000609651">
    <property type="component" value="Unassembled WGS sequence"/>
</dbReference>
<evidence type="ECO:0008006" key="3">
    <source>
        <dbReference type="Google" id="ProtNLM"/>
    </source>
</evidence>
<comment type="caution">
    <text evidence="1">The sequence shown here is derived from an EMBL/GenBank/DDBJ whole genome shotgun (WGS) entry which is preliminary data.</text>
</comment>
<evidence type="ECO:0000313" key="1">
    <source>
        <dbReference type="EMBL" id="NNJ25575.1"/>
    </source>
</evidence>
<gene>
    <name evidence="1" type="ORF">LzC2_16470</name>
</gene>
<dbReference type="PROSITE" id="PS51318">
    <property type="entry name" value="TAT"/>
    <property type="match status" value="1"/>
</dbReference>
<sequence length="423" mass="46023">MSALHRRTFLRGAGAALSLPLLGAMRPAFGRSAVEEQPKRTVFINGSLGFHGPHFFPTTEGPEHEATPYLKLIERHRGRYTLFSGLSHPEQSGNNGHASEMTWLTSAQRPGLAGFRNTISVDQVMAQRLGGTTRLPFLNLSNNGGSLSWTANGVNLPAERSPAKVFKQLFVDGSPEQVRDQVRDLGRGKSILDAVRSDARRLDRRLGPRDQAKLDEYFTAVRNLEVRIGQSEGWATRPKPQVDRTPMEDVADDKDITARQRLMYELISLAFETDSTRVATFSLGAMNAPPTNIPGVATDWHNLSHHGKDEAKIAELRLIEEAEIREFDAFLARLAGTSESGGSVLDGTAVLFGSNLGNASAHDWRNLPILVAGGGLKHTGYAAHDANDNTPLANLFVTLEQRMGIETDAFGSSVAAGVRGIDL</sequence>
<protein>
    <recommendedName>
        <fullName evidence="3">DUF1552 domain-containing protein</fullName>
    </recommendedName>
</protein>
<keyword evidence="2" id="KW-1185">Reference proteome</keyword>
<accession>A0ABX1VCC0</accession>
<name>A0ABX1VCC0_9PLAN</name>
<reference evidence="1 2" key="1">
    <citation type="journal article" date="2020" name="Syst. Appl. Microbiol.">
        <title>Alienimonas chondri sp. nov., a novel planctomycete isolated from the biofilm of the red alga Chondrus crispus.</title>
        <authorList>
            <person name="Vitorino I."/>
            <person name="Albuquerque L."/>
            <person name="Wiegand S."/>
            <person name="Kallscheuer N."/>
            <person name="da Costa M.S."/>
            <person name="Lobo-da-Cunha A."/>
            <person name="Jogler C."/>
            <person name="Lage O.M."/>
        </authorList>
    </citation>
    <scope>NUCLEOTIDE SEQUENCE [LARGE SCALE GENOMIC DNA]</scope>
    <source>
        <strain evidence="1 2">LzC2</strain>
    </source>
</reference>
<dbReference type="RefSeq" id="WP_171185741.1">
    <property type="nucleotide sequence ID" value="NZ_WTPX01000041.1"/>
</dbReference>
<dbReference type="InterPro" id="IPR006311">
    <property type="entry name" value="TAT_signal"/>
</dbReference>
<dbReference type="InterPro" id="IPR011447">
    <property type="entry name" value="DUF1552"/>
</dbReference>
<dbReference type="EMBL" id="WTPX01000041">
    <property type="protein sequence ID" value="NNJ25575.1"/>
    <property type="molecule type" value="Genomic_DNA"/>
</dbReference>
<proteinExistence type="predicted"/>
<organism evidence="1 2">
    <name type="scientific">Alienimonas chondri</name>
    <dbReference type="NCBI Taxonomy" id="2681879"/>
    <lineage>
        <taxon>Bacteria</taxon>
        <taxon>Pseudomonadati</taxon>
        <taxon>Planctomycetota</taxon>
        <taxon>Planctomycetia</taxon>
        <taxon>Planctomycetales</taxon>
        <taxon>Planctomycetaceae</taxon>
        <taxon>Alienimonas</taxon>
    </lineage>
</organism>
<dbReference type="Pfam" id="PF07586">
    <property type="entry name" value="HXXSHH"/>
    <property type="match status" value="1"/>
</dbReference>
<evidence type="ECO:0000313" key="2">
    <source>
        <dbReference type="Proteomes" id="UP000609651"/>
    </source>
</evidence>